<keyword evidence="2" id="KW-1003">Cell membrane</keyword>
<feature type="transmembrane region" description="Helical" evidence="8">
    <location>
        <begin position="106"/>
        <end position="125"/>
    </location>
</feature>
<evidence type="ECO:0000256" key="7">
    <source>
        <dbReference type="ARBA" id="ARBA00023180"/>
    </source>
</evidence>
<sequence>MTNNGKYVVMSKSMFANKVVKQIRTASAGLTKLRPHQDHLSSFLLNSDNLNLKEADLFVGAVVGTLNRFKDSDFSAPWMAGPLSILIPIPESSVNIGALVEPMSTEVWICIAVSVLAVIASLIGLSKCINALNERTEPKKTEKNSGGSSFYIIDYVISVLLSQGANLLRHINIKNNTANLTRKKLSGAYCEKRQLAIRIAAAAWSLACFVLVQAYSSTLIAFITSPNTKPIINSVNDIPNVPGLKITVSRNLGADLKLQQTDYGIYKKLGDSLREDPSLRCIETEICLDKVRSGNFVYIHHFKDAGNWFIGKVDGHIQP</sequence>
<protein>
    <recommendedName>
        <fullName evidence="11">Ionotropic glutamate receptor C-terminal domain-containing protein</fullName>
    </recommendedName>
</protein>
<reference evidence="9 10" key="1">
    <citation type="journal article" date="2011" name="Science">
        <title>The ecoresponsive genome of Daphnia pulex.</title>
        <authorList>
            <person name="Colbourne J.K."/>
            <person name="Pfrender M.E."/>
            <person name="Gilbert D."/>
            <person name="Thomas W.K."/>
            <person name="Tucker A."/>
            <person name="Oakley T.H."/>
            <person name="Tokishita S."/>
            <person name="Aerts A."/>
            <person name="Arnold G.J."/>
            <person name="Basu M.K."/>
            <person name="Bauer D.J."/>
            <person name="Caceres C.E."/>
            <person name="Carmel L."/>
            <person name="Casola C."/>
            <person name="Choi J.H."/>
            <person name="Detter J.C."/>
            <person name="Dong Q."/>
            <person name="Dusheyko S."/>
            <person name="Eads B.D."/>
            <person name="Frohlich T."/>
            <person name="Geiler-Samerotte K.A."/>
            <person name="Gerlach D."/>
            <person name="Hatcher P."/>
            <person name="Jogdeo S."/>
            <person name="Krijgsveld J."/>
            <person name="Kriventseva E.V."/>
            <person name="Kultz D."/>
            <person name="Laforsch C."/>
            <person name="Lindquist E."/>
            <person name="Lopez J."/>
            <person name="Manak J.R."/>
            <person name="Muller J."/>
            <person name="Pangilinan J."/>
            <person name="Patwardhan R.P."/>
            <person name="Pitluck S."/>
            <person name="Pritham E.J."/>
            <person name="Rechtsteiner A."/>
            <person name="Rho M."/>
            <person name="Rogozin I.B."/>
            <person name="Sakarya O."/>
            <person name="Salamov A."/>
            <person name="Schaack S."/>
            <person name="Shapiro H."/>
            <person name="Shiga Y."/>
            <person name="Skalitzky C."/>
            <person name="Smith Z."/>
            <person name="Souvorov A."/>
            <person name="Sung W."/>
            <person name="Tang Z."/>
            <person name="Tsuchiya D."/>
            <person name="Tu H."/>
            <person name="Vos H."/>
            <person name="Wang M."/>
            <person name="Wolf Y.I."/>
            <person name="Yamagata H."/>
            <person name="Yamada T."/>
            <person name="Ye Y."/>
            <person name="Shaw J.R."/>
            <person name="Andrews J."/>
            <person name="Crease T.J."/>
            <person name="Tang H."/>
            <person name="Lucas S.M."/>
            <person name="Robertson H.M."/>
            <person name="Bork P."/>
            <person name="Koonin E.V."/>
            <person name="Zdobnov E.M."/>
            <person name="Grigoriev I.V."/>
            <person name="Lynch M."/>
            <person name="Boore J.L."/>
        </authorList>
    </citation>
    <scope>NUCLEOTIDE SEQUENCE [LARGE SCALE GENOMIC DNA]</scope>
</reference>
<dbReference type="AlphaFoldDB" id="E9H978"/>
<dbReference type="FunFam" id="1.10.287.70:FF:000392">
    <property type="entry name" value="Uncharacterized protein"/>
    <property type="match status" value="1"/>
</dbReference>
<evidence type="ECO:0000256" key="4">
    <source>
        <dbReference type="ARBA" id="ARBA00022989"/>
    </source>
</evidence>
<dbReference type="PANTHER" id="PTHR42643:SF24">
    <property type="entry name" value="IONOTROPIC RECEPTOR 60A"/>
    <property type="match status" value="1"/>
</dbReference>
<accession>E9H978</accession>
<evidence type="ECO:0000256" key="8">
    <source>
        <dbReference type="SAM" id="Phobius"/>
    </source>
</evidence>
<keyword evidence="10" id="KW-1185">Reference proteome</keyword>
<evidence type="ECO:0000256" key="6">
    <source>
        <dbReference type="ARBA" id="ARBA00023170"/>
    </source>
</evidence>
<dbReference type="GO" id="GO:0005886">
    <property type="term" value="C:plasma membrane"/>
    <property type="evidence" value="ECO:0007669"/>
    <property type="project" value="UniProtKB-SubCell"/>
</dbReference>
<dbReference type="InParanoid" id="E9H978"/>
<dbReference type="Proteomes" id="UP000000305">
    <property type="component" value="Unassembled WGS sequence"/>
</dbReference>
<dbReference type="PANTHER" id="PTHR42643">
    <property type="entry name" value="IONOTROPIC RECEPTOR 20A-RELATED"/>
    <property type="match status" value="1"/>
</dbReference>
<keyword evidence="5 8" id="KW-0472">Membrane</keyword>
<gene>
    <name evidence="9" type="ORF">DAPPUDRAFT_111452</name>
</gene>
<dbReference type="Gene3D" id="1.10.287.70">
    <property type="match status" value="1"/>
</dbReference>
<keyword evidence="7" id="KW-0325">Glycoprotein</keyword>
<evidence type="ECO:0000313" key="10">
    <source>
        <dbReference type="Proteomes" id="UP000000305"/>
    </source>
</evidence>
<name>E9H978_DAPPU</name>
<organism evidence="9 10">
    <name type="scientific">Daphnia pulex</name>
    <name type="common">Water flea</name>
    <dbReference type="NCBI Taxonomy" id="6669"/>
    <lineage>
        <taxon>Eukaryota</taxon>
        <taxon>Metazoa</taxon>
        <taxon>Ecdysozoa</taxon>
        <taxon>Arthropoda</taxon>
        <taxon>Crustacea</taxon>
        <taxon>Branchiopoda</taxon>
        <taxon>Diplostraca</taxon>
        <taxon>Cladocera</taxon>
        <taxon>Anomopoda</taxon>
        <taxon>Daphniidae</taxon>
        <taxon>Daphnia</taxon>
    </lineage>
</organism>
<dbReference type="SUPFAM" id="SSF53850">
    <property type="entry name" value="Periplasmic binding protein-like II"/>
    <property type="match status" value="1"/>
</dbReference>
<comment type="subcellular location">
    <subcellularLocation>
        <location evidence="1">Cell membrane</location>
        <topology evidence="1">Multi-pass membrane protein</topology>
    </subcellularLocation>
</comment>
<dbReference type="eggNOG" id="KOG1054">
    <property type="taxonomic scope" value="Eukaryota"/>
</dbReference>
<keyword evidence="3 8" id="KW-0812">Transmembrane</keyword>
<evidence type="ECO:0000256" key="5">
    <source>
        <dbReference type="ARBA" id="ARBA00023136"/>
    </source>
</evidence>
<dbReference type="STRING" id="6669.E9H978"/>
<evidence type="ECO:0000256" key="3">
    <source>
        <dbReference type="ARBA" id="ARBA00022692"/>
    </source>
</evidence>
<dbReference type="InterPro" id="IPR052192">
    <property type="entry name" value="Insect_Ionotropic_Sensory_Rcpt"/>
</dbReference>
<keyword evidence="6" id="KW-0675">Receptor</keyword>
<evidence type="ECO:0000256" key="2">
    <source>
        <dbReference type="ARBA" id="ARBA00022475"/>
    </source>
</evidence>
<dbReference type="HOGENOM" id="CLU_1058688_0_0_1"/>
<keyword evidence="4 8" id="KW-1133">Transmembrane helix</keyword>
<evidence type="ECO:0000256" key="1">
    <source>
        <dbReference type="ARBA" id="ARBA00004651"/>
    </source>
</evidence>
<evidence type="ECO:0000313" key="9">
    <source>
        <dbReference type="EMBL" id="EFX71751.1"/>
    </source>
</evidence>
<dbReference type="KEGG" id="dpx:DAPPUDRAFT_111452"/>
<evidence type="ECO:0008006" key="11">
    <source>
        <dbReference type="Google" id="ProtNLM"/>
    </source>
</evidence>
<dbReference type="PhylomeDB" id="E9H978"/>
<dbReference type="EMBL" id="GL732607">
    <property type="protein sequence ID" value="EFX71751.1"/>
    <property type="molecule type" value="Genomic_DNA"/>
</dbReference>
<feature type="transmembrane region" description="Helical" evidence="8">
    <location>
        <begin position="201"/>
        <end position="223"/>
    </location>
</feature>
<dbReference type="OrthoDB" id="6375714at2759"/>
<proteinExistence type="predicted"/>